<dbReference type="InterPro" id="IPR015330">
    <property type="entry name" value="DNA_primase/pol_bifunc_N"/>
</dbReference>
<dbReference type="SUPFAM" id="SSF56747">
    <property type="entry name" value="Prim-pol domain"/>
    <property type="match status" value="1"/>
</dbReference>
<sequence>MAGAYTEAAAAWVAAGIVPLPLGGADGKRPLIAHPARLGRRAAIDLAHKPRFADAPGLGFWCGKRNGLTVVDIDSQVDAEVRHAINTYGDSPVIVQTASGKAHLYYRHAGERRSIRPDKGHPIDILGEGGLAVAPPSERPTGGRYRFLRGGLDDLRKLPKIRPGALGAAQSSLRNEHEQATKAEQGNRNASMFRLARELALGVVDRDALLEQIRRCNADLADPLPDAEVQRTVGSVWRYREQGRLMVSGNGSTIIIPAESITRLLTAGATDSLALMTMARRAHGAQPGRPFALVPQAMADARLIGSWGRNRYRAAIRQACDLGELQQIAAGGRGKNDPALYCFPSNTAPAGKGV</sequence>
<feature type="region of interest" description="Disordered" evidence="1">
    <location>
        <begin position="166"/>
        <end position="186"/>
    </location>
</feature>
<name>A0A512NEF8_9HYPH</name>
<dbReference type="SMART" id="SM00943">
    <property type="entry name" value="Prim-Pol"/>
    <property type="match status" value="1"/>
</dbReference>
<evidence type="ECO:0008006" key="6">
    <source>
        <dbReference type="Google" id="ProtNLM"/>
    </source>
</evidence>
<feature type="domain" description="DNA primase/polymerase bifunctional N-terminal" evidence="3">
    <location>
        <begin position="9"/>
        <end position="166"/>
    </location>
</feature>
<dbReference type="RefSeq" id="WP_147151696.1">
    <property type="nucleotide sequence ID" value="NZ_BKAJ01000077.1"/>
</dbReference>
<dbReference type="SMART" id="SM00942">
    <property type="entry name" value="PriCT_1"/>
    <property type="match status" value="1"/>
</dbReference>
<evidence type="ECO:0000313" key="4">
    <source>
        <dbReference type="EMBL" id="GEP57329.1"/>
    </source>
</evidence>
<reference evidence="4 5" key="1">
    <citation type="submission" date="2019-07" db="EMBL/GenBank/DDBJ databases">
        <title>Whole genome shotgun sequence of Reyranella soli NBRC 108950.</title>
        <authorList>
            <person name="Hosoyama A."/>
            <person name="Uohara A."/>
            <person name="Ohji S."/>
            <person name="Ichikawa N."/>
        </authorList>
    </citation>
    <scope>NUCLEOTIDE SEQUENCE [LARGE SCALE GENOMIC DNA]</scope>
    <source>
        <strain evidence="4 5">NBRC 108950</strain>
    </source>
</reference>
<dbReference type="Pfam" id="PF09250">
    <property type="entry name" value="Prim-Pol"/>
    <property type="match status" value="1"/>
</dbReference>
<evidence type="ECO:0000259" key="3">
    <source>
        <dbReference type="SMART" id="SM00943"/>
    </source>
</evidence>
<dbReference type="InterPro" id="IPR014820">
    <property type="entry name" value="PriCT_1"/>
</dbReference>
<evidence type="ECO:0000313" key="5">
    <source>
        <dbReference type="Proteomes" id="UP000321058"/>
    </source>
</evidence>
<dbReference type="Pfam" id="PF08708">
    <property type="entry name" value="PriCT_1"/>
    <property type="match status" value="1"/>
</dbReference>
<protein>
    <recommendedName>
        <fullName evidence="6">DNA primase/polymerase bifunctional N-terminal domain-containing protein</fullName>
    </recommendedName>
</protein>
<evidence type="ECO:0000259" key="2">
    <source>
        <dbReference type="SMART" id="SM00942"/>
    </source>
</evidence>
<dbReference type="OrthoDB" id="7375281at2"/>
<comment type="caution">
    <text evidence="4">The sequence shown here is derived from an EMBL/GenBank/DDBJ whole genome shotgun (WGS) entry which is preliminary data.</text>
</comment>
<accession>A0A512NEF8</accession>
<dbReference type="CDD" id="cd04859">
    <property type="entry name" value="Prim_Pol"/>
    <property type="match status" value="1"/>
</dbReference>
<gene>
    <name evidence="4" type="ORF">RSO01_44950</name>
</gene>
<dbReference type="AlphaFoldDB" id="A0A512NEF8"/>
<dbReference type="Proteomes" id="UP000321058">
    <property type="component" value="Unassembled WGS sequence"/>
</dbReference>
<organism evidence="4 5">
    <name type="scientific">Reyranella soli</name>
    <dbReference type="NCBI Taxonomy" id="1230389"/>
    <lineage>
        <taxon>Bacteria</taxon>
        <taxon>Pseudomonadati</taxon>
        <taxon>Pseudomonadota</taxon>
        <taxon>Alphaproteobacteria</taxon>
        <taxon>Hyphomicrobiales</taxon>
        <taxon>Reyranellaceae</taxon>
        <taxon>Reyranella</taxon>
    </lineage>
</organism>
<proteinExistence type="predicted"/>
<feature type="domain" description="Primase C-terminal 1" evidence="2">
    <location>
        <begin position="178"/>
        <end position="240"/>
    </location>
</feature>
<dbReference type="EMBL" id="BKAJ01000077">
    <property type="protein sequence ID" value="GEP57329.1"/>
    <property type="molecule type" value="Genomic_DNA"/>
</dbReference>
<evidence type="ECO:0000256" key="1">
    <source>
        <dbReference type="SAM" id="MobiDB-lite"/>
    </source>
</evidence>
<keyword evidence="5" id="KW-1185">Reference proteome</keyword>